<keyword evidence="7" id="KW-0539">Nucleus</keyword>
<dbReference type="Proteomes" id="UP000075886">
    <property type="component" value="Unassembled WGS sequence"/>
</dbReference>
<dbReference type="PANTHER" id="PTHR22966:SF61">
    <property type="entry name" value="2-AMINOETHANETHIOL DIOXYGENASE"/>
    <property type="match status" value="1"/>
</dbReference>
<dbReference type="STRING" id="69004.A0A182QAW1"/>
<reference evidence="9" key="2">
    <citation type="submission" date="2020-05" db="UniProtKB">
        <authorList>
            <consortium name="EnsemblMetazoa"/>
        </authorList>
    </citation>
    <scope>IDENTIFICATION</scope>
    <source>
        <strain evidence="9">FAR1</strain>
    </source>
</reference>
<dbReference type="Pfam" id="PF04939">
    <property type="entry name" value="RRS1"/>
    <property type="match status" value="1"/>
</dbReference>
<comment type="similarity">
    <text evidence="2">Belongs to the RRS1 family.</text>
</comment>
<accession>A0A182QAW1</accession>
<evidence type="ECO:0000256" key="6">
    <source>
        <dbReference type="ARBA" id="ARBA00023004"/>
    </source>
</evidence>
<evidence type="ECO:0000256" key="1">
    <source>
        <dbReference type="ARBA" id="ARBA00004123"/>
    </source>
</evidence>
<evidence type="ECO:0000313" key="9">
    <source>
        <dbReference type="EnsemblMetazoa" id="AFAF006511-PA"/>
    </source>
</evidence>
<keyword evidence="6" id="KW-0408">Iron</keyword>
<dbReference type="GO" id="GO:0005739">
    <property type="term" value="C:mitochondrion"/>
    <property type="evidence" value="ECO:0007669"/>
    <property type="project" value="TreeGrafter"/>
</dbReference>
<dbReference type="EnsemblMetazoa" id="AFAF006511-RA">
    <property type="protein sequence ID" value="AFAF006511-PA"/>
    <property type="gene ID" value="AFAF006511"/>
</dbReference>
<reference evidence="10" key="1">
    <citation type="submission" date="2014-01" db="EMBL/GenBank/DDBJ databases">
        <title>The Genome Sequence of Anopheles farauti FAR1 (V2).</title>
        <authorList>
            <consortium name="The Broad Institute Genomics Platform"/>
            <person name="Neafsey D.E."/>
            <person name="Besansky N."/>
            <person name="Howell P."/>
            <person name="Walton C."/>
            <person name="Young S.K."/>
            <person name="Zeng Q."/>
            <person name="Gargeya S."/>
            <person name="Fitzgerald M."/>
            <person name="Haas B."/>
            <person name="Abouelleil A."/>
            <person name="Allen A.W."/>
            <person name="Alvarado L."/>
            <person name="Arachchi H.M."/>
            <person name="Berlin A.M."/>
            <person name="Chapman S.B."/>
            <person name="Gainer-Dewar J."/>
            <person name="Goldberg J."/>
            <person name="Griggs A."/>
            <person name="Gujja S."/>
            <person name="Hansen M."/>
            <person name="Howarth C."/>
            <person name="Imamovic A."/>
            <person name="Ireland A."/>
            <person name="Larimer J."/>
            <person name="McCowan C."/>
            <person name="Murphy C."/>
            <person name="Pearson M."/>
            <person name="Poon T.W."/>
            <person name="Priest M."/>
            <person name="Roberts A."/>
            <person name="Saif S."/>
            <person name="Shea T."/>
            <person name="Sisk P."/>
            <person name="Sykes S."/>
            <person name="Wortman J."/>
            <person name="Nusbaum C."/>
            <person name="Birren B."/>
        </authorList>
    </citation>
    <scope>NUCLEOTIDE SEQUENCE [LARGE SCALE GENOMIC DNA]</scope>
    <source>
        <strain evidence="10">FAR1</strain>
    </source>
</reference>
<dbReference type="InterPro" id="IPR014710">
    <property type="entry name" value="RmlC-like_jellyroll"/>
</dbReference>
<dbReference type="EMBL" id="AXCN02000573">
    <property type="status" value="NOT_ANNOTATED_CDS"/>
    <property type="molecule type" value="Genomic_DNA"/>
</dbReference>
<evidence type="ECO:0000256" key="3">
    <source>
        <dbReference type="ARBA" id="ARBA00022517"/>
    </source>
</evidence>
<dbReference type="GO" id="GO:0042254">
    <property type="term" value="P:ribosome biogenesis"/>
    <property type="evidence" value="ECO:0007669"/>
    <property type="project" value="UniProtKB-KW"/>
</dbReference>
<evidence type="ECO:0000313" key="10">
    <source>
        <dbReference type="Proteomes" id="UP000075886"/>
    </source>
</evidence>
<keyword evidence="10" id="KW-1185">Reference proteome</keyword>
<evidence type="ECO:0000256" key="5">
    <source>
        <dbReference type="ARBA" id="ARBA00023002"/>
    </source>
</evidence>
<comment type="subcellular location">
    <subcellularLocation>
        <location evidence="1">Nucleus</location>
    </subcellularLocation>
</comment>
<dbReference type="InterPro" id="IPR011051">
    <property type="entry name" value="RmlC_Cupin_sf"/>
</dbReference>
<sequence length="631" mass="71246">MDIVKEVLEQQQQNLLKYKPITVEKPIDPTIDVGHLLVSDPNYFDDEQMKADREKYVLDLTRDNVQLLINSVWQLPTERVEESIVAKLPAPKAPLPRSRKLPVPKPLTKWEEFAKKKGIKKRTRDKKVFDPVLDKWVPTYGYQRYKAEKEKDWVLEVPQNDPYRDMFKEKRDLRIERVAKNEVARMKNIARAKKIATPRTGFVGPETASSKQLITASNIAKASTASVGVFQESLPNDKQARGVGIRELMPGEKRKKKASTIAGEKRRNIEIVTKVLNKKPKIDIDRAISLQKAEARAERQANDDDDDEGYSGSKKKKGGKKGKQFSRKKPKGGQGKRNHSKRAVGRKRLPNFKALCVVAFTMSALFARVFRQAWTTFEQSGAAGASDGKFASNLQTLRRLVDQLTLADIGLDPSLVATETFQQPTKAPCTYVGVFENDRFAMSVFVLRENYTMPLHDHPQMYGLLRVVSGAVQICSYSEVARRDSVEPVAGARQEHRRHVLVAAEPEKIISAALGDCAVLTPTERNYHEITAIGGPAAFFDILSPPYNSSNQAQYYFYRKVPVPRHLAEMEPVGFGAPDKPSIHGGDERPRYVLETIPNPEHYYCDTVHYAMPEFMHYHQQGTGTTSDRSA</sequence>
<name>A0A182QAW1_9DIPT</name>
<keyword evidence="4" id="KW-0479">Metal-binding</keyword>
<dbReference type="InterPro" id="IPR007023">
    <property type="entry name" value="Ribosom_reg"/>
</dbReference>
<dbReference type="GO" id="GO:0005634">
    <property type="term" value="C:nucleus"/>
    <property type="evidence" value="ECO:0007669"/>
    <property type="project" value="UniProtKB-SubCell"/>
</dbReference>
<protein>
    <submittedName>
        <fullName evidence="9">Uncharacterized protein</fullName>
    </submittedName>
</protein>
<dbReference type="SUPFAM" id="SSF51182">
    <property type="entry name" value="RmlC-like cupins"/>
    <property type="match status" value="1"/>
</dbReference>
<dbReference type="AlphaFoldDB" id="A0A182QAW1"/>
<feature type="compositionally biased region" description="Basic residues" evidence="8">
    <location>
        <begin position="313"/>
        <end position="344"/>
    </location>
</feature>
<evidence type="ECO:0000256" key="7">
    <source>
        <dbReference type="ARBA" id="ARBA00023242"/>
    </source>
</evidence>
<dbReference type="CDD" id="cd20289">
    <property type="entry name" value="cupin_ADO"/>
    <property type="match status" value="1"/>
</dbReference>
<feature type="region of interest" description="Disordered" evidence="8">
    <location>
        <begin position="295"/>
        <end position="344"/>
    </location>
</feature>
<dbReference type="VEuPathDB" id="VectorBase:AFAF006511"/>
<keyword evidence="3" id="KW-0690">Ribosome biogenesis</keyword>
<dbReference type="GO" id="GO:0016702">
    <property type="term" value="F:oxidoreductase activity, acting on single donors with incorporation of molecular oxygen, incorporation of two atoms of oxygen"/>
    <property type="evidence" value="ECO:0007669"/>
    <property type="project" value="InterPro"/>
</dbReference>
<evidence type="ECO:0000256" key="8">
    <source>
        <dbReference type="SAM" id="MobiDB-lite"/>
    </source>
</evidence>
<dbReference type="PANTHER" id="PTHR22966">
    <property type="entry name" value="2-AMINOETHANETHIOL DIOXYGENASE"/>
    <property type="match status" value="1"/>
</dbReference>
<dbReference type="InterPro" id="IPR012864">
    <property type="entry name" value="PCO/ADO"/>
</dbReference>
<proteinExistence type="inferred from homology"/>
<keyword evidence="5" id="KW-0560">Oxidoreductase</keyword>
<dbReference type="GO" id="GO:0046872">
    <property type="term" value="F:metal ion binding"/>
    <property type="evidence" value="ECO:0007669"/>
    <property type="project" value="UniProtKB-KW"/>
</dbReference>
<evidence type="ECO:0000256" key="4">
    <source>
        <dbReference type="ARBA" id="ARBA00022723"/>
    </source>
</evidence>
<evidence type="ECO:0000256" key="2">
    <source>
        <dbReference type="ARBA" id="ARBA00010077"/>
    </source>
</evidence>
<dbReference type="Gene3D" id="2.60.120.10">
    <property type="entry name" value="Jelly Rolls"/>
    <property type="match status" value="1"/>
</dbReference>
<dbReference type="Pfam" id="PF07847">
    <property type="entry name" value="PCO_ADO"/>
    <property type="match status" value="1"/>
</dbReference>
<organism evidence="9 10">
    <name type="scientific">Anopheles farauti</name>
    <dbReference type="NCBI Taxonomy" id="69004"/>
    <lineage>
        <taxon>Eukaryota</taxon>
        <taxon>Metazoa</taxon>
        <taxon>Ecdysozoa</taxon>
        <taxon>Arthropoda</taxon>
        <taxon>Hexapoda</taxon>
        <taxon>Insecta</taxon>
        <taxon>Pterygota</taxon>
        <taxon>Neoptera</taxon>
        <taxon>Endopterygota</taxon>
        <taxon>Diptera</taxon>
        <taxon>Nematocera</taxon>
        <taxon>Culicoidea</taxon>
        <taxon>Culicidae</taxon>
        <taxon>Anophelinae</taxon>
        <taxon>Anopheles</taxon>
    </lineage>
</organism>